<dbReference type="InterPro" id="IPR038765">
    <property type="entry name" value="Papain-like_cys_pep_sf"/>
</dbReference>
<evidence type="ECO:0000259" key="1">
    <source>
        <dbReference type="SMART" id="SM00460"/>
    </source>
</evidence>
<dbReference type="Gene3D" id="2.60.40.2250">
    <property type="match status" value="1"/>
</dbReference>
<keyword evidence="3" id="KW-1185">Reference proteome</keyword>
<dbReference type="Pfam" id="PF01841">
    <property type="entry name" value="Transglut_core"/>
    <property type="match status" value="1"/>
</dbReference>
<dbReference type="Proteomes" id="UP000290545">
    <property type="component" value="Unassembled WGS sequence"/>
</dbReference>
<proteinExistence type="predicted"/>
<dbReference type="AlphaFoldDB" id="A0A4Q1D8R1"/>
<organism evidence="2 3">
    <name type="scientific">Filimonas effusa</name>
    <dbReference type="NCBI Taxonomy" id="2508721"/>
    <lineage>
        <taxon>Bacteria</taxon>
        <taxon>Pseudomonadati</taxon>
        <taxon>Bacteroidota</taxon>
        <taxon>Chitinophagia</taxon>
        <taxon>Chitinophagales</taxon>
        <taxon>Chitinophagaceae</taxon>
        <taxon>Filimonas</taxon>
    </lineage>
</organism>
<protein>
    <submittedName>
        <fullName evidence="2">Transglutaminase family protein</fullName>
    </submittedName>
</protein>
<evidence type="ECO:0000313" key="2">
    <source>
        <dbReference type="EMBL" id="RXK85722.1"/>
    </source>
</evidence>
<gene>
    <name evidence="2" type="ORF">ESB13_02585</name>
</gene>
<dbReference type="PANTHER" id="PTHR33490:SF12">
    <property type="entry name" value="BLL5557 PROTEIN"/>
    <property type="match status" value="1"/>
</dbReference>
<sequence length="260" mass="28992">MLLQASSYFEMYADAPVTSIFMLRSKSGPGQFIRQEAFWTTPQVPINEYVDGYGNICQRIIIPAGNFTLETSVVAECDACIDVDMSAVYTPVEALPDHVLQFLLPSRYCESDKVTELASRIVEGVSPGYAQVEAIRQWVYAHFSREYGTTNSSTSALDVLQSKTGVCRDYTHASIALCRNLDIPARMVVGYLHDLKPMDLHAWFEAYVGGRWYTFDALMEKPVGGRIIMAYGRDAADVAFASHFGSVFLNKMEVSVKEIC</sequence>
<dbReference type="SUPFAM" id="SSF54001">
    <property type="entry name" value="Cysteine proteinases"/>
    <property type="match status" value="1"/>
</dbReference>
<accession>A0A4Q1D8R1</accession>
<dbReference type="SMART" id="SM00460">
    <property type="entry name" value="TGc"/>
    <property type="match status" value="1"/>
</dbReference>
<dbReference type="OrthoDB" id="9804872at2"/>
<evidence type="ECO:0000313" key="3">
    <source>
        <dbReference type="Proteomes" id="UP000290545"/>
    </source>
</evidence>
<dbReference type="Gene3D" id="3.10.620.30">
    <property type="match status" value="1"/>
</dbReference>
<feature type="domain" description="Transglutaminase-like" evidence="1">
    <location>
        <begin position="159"/>
        <end position="219"/>
    </location>
</feature>
<name>A0A4Q1D8R1_9BACT</name>
<dbReference type="PANTHER" id="PTHR33490">
    <property type="entry name" value="BLR5614 PROTEIN-RELATED"/>
    <property type="match status" value="1"/>
</dbReference>
<dbReference type="InterPro" id="IPR002931">
    <property type="entry name" value="Transglutaminase-like"/>
</dbReference>
<reference evidence="2 3" key="1">
    <citation type="submission" date="2019-01" db="EMBL/GenBank/DDBJ databases">
        <title>Filimonas sp. strain TTM-71.</title>
        <authorList>
            <person name="Chen W.-M."/>
        </authorList>
    </citation>
    <scope>NUCLEOTIDE SEQUENCE [LARGE SCALE GENOMIC DNA]</scope>
    <source>
        <strain evidence="2 3">TTM-71</strain>
    </source>
</reference>
<comment type="caution">
    <text evidence="2">The sequence shown here is derived from an EMBL/GenBank/DDBJ whole genome shotgun (WGS) entry which is preliminary data.</text>
</comment>
<dbReference type="EMBL" id="SDHZ01000001">
    <property type="protein sequence ID" value="RXK85722.1"/>
    <property type="molecule type" value="Genomic_DNA"/>
</dbReference>